<gene>
    <name evidence="4" type="ORF">B9G98_03612</name>
</gene>
<proteinExistence type="predicted"/>
<keyword evidence="2" id="KW-0677">Repeat</keyword>
<dbReference type="STRING" id="45607.A0A2T0FLY3"/>
<dbReference type="Pfam" id="PF00400">
    <property type="entry name" value="WD40"/>
    <property type="match status" value="2"/>
</dbReference>
<dbReference type="PROSITE" id="PS50082">
    <property type="entry name" value="WD_REPEATS_2"/>
    <property type="match status" value="1"/>
</dbReference>
<dbReference type="SMART" id="SM00320">
    <property type="entry name" value="WD40"/>
    <property type="match status" value="4"/>
</dbReference>
<dbReference type="InterPro" id="IPR015943">
    <property type="entry name" value="WD40/YVTN_repeat-like_dom_sf"/>
</dbReference>
<dbReference type="RefSeq" id="XP_024665937.1">
    <property type="nucleotide sequence ID" value="XM_024810169.1"/>
</dbReference>
<name>A0A2T0FLY3_9ASCO</name>
<dbReference type="SUPFAM" id="SSF50978">
    <property type="entry name" value="WD40 repeat-like"/>
    <property type="match status" value="1"/>
</dbReference>
<evidence type="ECO:0000256" key="1">
    <source>
        <dbReference type="ARBA" id="ARBA00022574"/>
    </source>
</evidence>
<keyword evidence="1 3" id="KW-0853">WD repeat</keyword>
<dbReference type="PROSITE" id="PS00678">
    <property type="entry name" value="WD_REPEATS_1"/>
    <property type="match status" value="1"/>
</dbReference>
<dbReference type="OrthoDB" id="1284551at2759"/>
<evidence type="ECO:0000256" key="2">
    <source>
        <dbReference type="ARBA" id="ARBA00022737"/>
    </source>
</evidence>
<evidence type="ECO:0000313" key="4">
    <source>
        <dbReference type="EMBL" id="PRT55992.1"/>
    </source>
</evidence>
<organism evidence="4 5">
    <name type="scientific">Wickerhamiella sorbophila</name>
    <dbReference type="NCBI Taxonomy" id="45607"/>
    <lineage>
        <taxon>Eukaryota</taxon>
        <taxon>Fungi</taxon>
        <taxon>Dikarya</taxon>
        <taxon>Ascomycota</taxon>
        <taxon>Saccharomycotina</taxon>
        <taxon>Dipodascomycetes</taxon>
        <taxon>Dipodascales</taxon>
        <taxon>Trichomonascaceae</taxon>
        <taxon>Wickerhamiella</taxon>
    </lineage>
</organism>
<dbReference type="EMBL" id="NDIQ01000022">
    <property type="protein sequence ID" value="PRT55992.1"/>
    <property type="molecule type" value="Genomic_DNA"/>
</dbReference>
<comment type="caution">
    <text evidence="4">The sequence shown here is derived from an EMBL/GenBank/DDBJ whole genome shotgun (WGS) entry which is preliminary data.</text>
</comment>
<sequence>MDRPSLGKRSSFPALQVPRQNVQSQLVEISNEQKHRSFYGYTYPTNQVPAPPQNPMAFDSSWPLLGGAWAVTNYGHFIATNTINEENTNRIHILSASQDAHGGYQGLSNVADAAVYLPQTKVAWDPLGSGNGTQLRMLSTGDCLRLWNLNMATGKLDAVSPLVKRSKSNPEDQPAPLTSFDWNNIDNSIAITSSIDTTCTVWDLNTKTVRTQLIAHDSDVYDVAFLAQTPHKFVSVGADGSARVFDLRALDNSTIIFELPPKFPGDAPAPLLRVAANPTNANLLACIAYDSPDIYILDVRSPRNPASILEGHQGPVNSIQWAPAHVGQNCIVSGGDDCQALVWDVSRADRTPTAAFTDTGQINSVFWCPTGEYLGVTSGRTLQAVGFNRY</sequence>
<dbReference type="Proteomes" id="UP000238350">
    <property type="component" value="Unassembled WGS sequence"/>
</dbReference>
<accession>A0A2T0FLY3</accession>
<keyword evidence="5" id="KW-1185">Reference proteome</keyword>
<dbReference type="Gene3D" id="2.130.10.10">
    <property type="entry name" value="YVTN repeat-like/Quinoprotein amine dehydrogenase"/>
    <property type="match status" value="1"/>
</dbReference>
<dbReference type="GeneID" id="36517360"/>
<feature type="repeat" description="WD" evidence="3">
    <location>
        <begin position="309"/>
        <end position="353"/>
    </location>
</feature>
<dbReference type="PANTHER" id="PTHR19919">
    <property type="entry name" value="WD REPEAT CONTAINING PROTEIN"/>
    <property type="match status" value="1"/>
</dbReference>
<dbReference type="PROSITE" id="PS50294">
    <property type="entry name" value="WD_REPEATS_REGION"/>
    <property type="match status" value="1"/>
</dbReference>
<evidence type="ECO:0000256" key="3">
    <source>
        <dbReference type="PROSITE-ProRule" id="PRU00221"/>
    </source>
</evidence>
<reference evidence="4 5" key="1">
    <citation type="submission" date="2017-04" db="EMBL/GenBank/DDBJ databases">
        <title>Genome sequencing of [Candida] sorbophila.</title>
        <authorList>
            <person name="Ahn J.O."/>
        </authorList>
    </citation>
    <scope>NUCLEOTIDE SEQUENCE [LARGE SCALE GENOMIC DNA]</scope>
    <source>
        <strain evidence="4 5">DS02</strain>
    </source>
</reference>
<dbReference type="InterPro" id="IPR036322">
    <property type="entry name" value="WD40_repeat_dom_sf"/>
</dbReference>
<dbReference type="InterPro" id="IPR019775">
    <property type="entry name" value="WD40_repeat_CS"/>
</dbReference>
<dbReference type="InterPro" id="IPR001680">
    <property type="entry name" value="WD40_rpt"/>
</dbReference>
<evidence type="ECO:0000313" key="5">
    <source>
        <dbReference type="Proteomes" id="UP000238350"/>
    </source>
</evidence>
<protein>
    <submittedName>
        <fullName evidence="4">Protein TRANSPARENT TESTA GLABRA 1</fullName>
    </submittedName>
</protein>
<dbReference type="AlphaFoldDB" id="A0A2T0FLY3"/>
<dbReference type="InterPro" id="IPR045159">
    <property type="entry name" value="DCAF7-like"/>
</dbReference>